<protein>
    <recommendedName>
        <fullName evidence="3">HTH marR-type domain-containing protein</fullName>
    </recommendedName>
</protein>
<sequence length="125" mass="14310">MSKYKIQNHRDLRAEMKAVARGEKPAPADAARTSFESADVLLRLLTPENRDLLRIIRDENPQSVAELARLSRRAEPNLLRTLGKLEAFGLIEMQSEGRRRVPVSRVRKLSVEIDLFSQNDRFEVA</sequence>
<dbReference type="InterPro" id="IPR036390">
    <property type="entry name" value="WH_DNA-bd_sf"/>
</dbReference>
<dbReference type="AlphaFoldDB" id="A0A4Y3WEM7"/>
<gene>
    <name evidence="1" type="ORF">NWI01_33640</name>
</gene>
<accession>A0A4Y3WEM7</accession>
<dbReference type="EMBL" id="BJNF01000111">
    <property type="protein sequence ID" value="GEC17472.1"/>
    <property type="molecule type" value="Genomic_DNA"/>
</dbReference>
<organism evidence="1 2">
    <name type="scientific">Nitrobacter winogradskyi</name>
    <name type="common">Nitrobacter agilis</name>
    <dbReference type="NCBI Taxonomy" id="913"/>
    <lineage>
        <taxon>Bacteria</taxon>
        <taxon>Pseudomonadati</taxon>
        <taxon>Pseudomonadota</taxon>
        <taxon>Alphaproteobacteria</taxon>
        <taxon>Hyphomicrobiales</taxon>
        <taxon>Nitrobacteraceae</taxon>
        <taxon>Nitrobacter</taxon>
    </lineage>
</organism>
<dbReference type="Pfam" id="PF25212">
    <property type="entry name" value="HVO_A0114"/>
    <property type="match status" value="1"/>
</dbReference>
<dbReference type="RefSeq" id="WP_141385211.1">
    <property type="nucleotide sequence ID" value="NZ_BJNF01000111.1"/>
</dbReference>
<dbReference type="SUPFAM" id="SSF46785">
    <property type="entry name" value="Winged helix' DNA-binding domain"/>
    <property type="match status" value="1"/>
</dbReference>
<dbReference type="OrthoDB" id="8449527at2"/>
<proteinExistence type="predicted"/>
<evidence type="ECO:0008006" key="3">
    <source>
        <dbReference type="Google" id="ProtNLM"/>
    </source>
</evidence>
<dbReference type="Proteomes" id="UP000318825">
    <property type="component" value="Unassembled WGS sequence"/>
</dbReference>
<reference evidence="1 2" key="1">
    <citation type="submission" date="2019-06" db="EMBL/GenBank/DDBJ databases">
        <title>Whole genome shotgun sequence of Nitrobacter winogradskyi NBRC 14297.</title>
        <authorList>
            <person name="Hosoyama A."/>
            <person name="Uohara A."/>
            <person name="Ohji S."/>
            <person name="Ichikawa N."/>
        </authorList>
    </citation>
    <scope>NUCLEOTIDE SEQUENCE [LARGE SCALE GENOMIC DNA]</scope>
    <source>
        <strain evidence="1 2">NBRC 14297</strain>
    </source>
</reference>
<dbReference type="Gene3D" id="1.10.10.10">
    <property type="entry name" value="Winged helix-like DNA-binding domain superfamily/Winged helix DNA-binding domain"/>
    <property type="match status" value="1"/>
</dbReference>
<name>A0A4Y3WEM7_NITWI</name>
<evidence type="ECO:0000313" key="2">
    <source>
        <dbReference type="Proteomes" id="UP000318825"/>
    </source>
</evidence>
<dbReference type="InterPro" id="IPR036388">
    <property type="entry name" value="WH-like_DNA-bd_sf"/>
</dbReference>
<evidence type="ECO:0000313" key="1">
    <source>
        <dbReference type="EMBL" id="GEC17472.1"/>
    </source>
</evidence>
<comment type="caution">
    <text evidence="1">The sequence shown here is derived from an EMBL/GenBank/DDBJ whole genome shotgun (WGS) entry which is preliminary data.</text>
</comment>